<evidence type="ECO:0000256" key="5">
    <source>
        <dbReference type="SAM" id="MobiDB-lite"/>
    </source>
</evidence>
<keyword evidence="1" id="KW-0479">Metal-binding</keyword>
<dbReference type="CDD" id="cd16449">
    <property type="entry name" value="RING-HC"/>
    <property type="match status" value="1"/>
</dbReference>
<evidence type="ECO:0008006" key="10">
    <source>
        <dbReference type="Google" id="ProtNLM"/>
    </source>
</evidence>
<feature type="domain" description="RING-type" evidence="6">
    <location>
        <begin position="622"/>
        <end position="664"/>
    </location>
</feature>
<feature type="compositionally biased region" description="Low complexity" evidence="5">
    <location>
        <begin position="508"/>
        <end position="541"/>
    </location>
</feature>
<feature type="region of interest" description="Disordered" evidence="5">
    <location>
        <begin position="163"/>
        <end position="216"/>
    </location>
</feature>
<evidence type="ECO:0000256" key="1">
    <source>
        <dbReference type="ARBA" id="ARBA00022723"/>
    </source>
</evidence>
<reference evidence="8 9" key="1">
    <citation type="submission" date="2021-02" db="EMBL/GenBank/DDBJ databases">
        <title>Variation within the Batrachochytrium salamandrivorans European outbreak.</title>
        <authorList>
            <person name="Kelly M."/>
            <person name="Pasmans F."/>
            <person name="Shea T.P."/>
            <person name="Munoz J.F."/>
            <person name="Carranza S."/>
            <person name="Cuomo C.A."/>
            <person name="Martel A."/>
        </authorList>
    </citation>
    <scope>NUCLEOTIDE SEQUENCE [LARGE SCALE GENOMIC DNA]</scope>
    <source>
        <strain evidence="8 9">AMFP18/2</strain>
    </source>
</reference>
<dbReference type="InterPro" id="IPR013088">
    <property type="entry name" value="Znf_NHR/GATA"/>
</dbReference>
<comment type="caution">
    <text evidence="8">The sequence shown here is derived from an EMBL/GenBank/DDBJ whole genome shotgun (WGS) entry which is preliminary data.</text>
</comment>
<feature type="compositionally biased region" description="Polar residues" evidence="5">
    <location>
        <begin position="194"/>
        <end position="216"/>
    </location>
</feature>
<proteinExistence type="predicted"/>
<dbReference type="Proteomes" id="UP001648503">
    <property type="component" value="Unassembled WGS sequence"/>
</dbReference>
<evidence type="ECO:0000259" key="6">
    <source>
        <dbReference type="PROSITE" id="PS50089"/>
    </source>
</evidence>
<feature type="domain" description="GATA-type" evidence="7">
    <location>
        <begin position="124"/>
        <end position="161"/>
    </location>
</feature>
<dbReference type="Gene3D" id="3.30.50.10">
    <property type="entry name" value="Erythroid Transcription Factor GATA-1, subunit A"/>
    <property type="match status" value="2"/>
</dbReference>
<dbReference type="PROSITE" id="PS50114">
    <property type="entry name" value="GATA_ZN_FINGER_2"/>
    <property type="match status" value="1"/>
</dbReference>
<feature type="region of interest" description="Disordered" evidence="5">
    <location>
        <begin position="474"/>
        <end position="541"/>
    </location>
</feature>
<protein>
    <recommendedName>
        <fullName evidence="10">GATA-type domain-containing protein</fullName>
    </recommendedName>
</protein>
<organism evidence="8 9">
    <name type="scientific">Batrachochytrium salamandrivorans</name>
    <dbReference type="NCBI Taxonomy" id="1357716"/>
    <lineage>
        <taxon>Eukaryota</taxon>
        <taxon>Fungi</taxon>
        <taxon>Fungi incertae sedis</taxon>
        <taxon>Chytridiomycota</taxon>
        <taxon>Chytridiomycota incertae sedis</taxon>
        <taxon>Chytridiomycetes</taxon>
        <taxon>Rhizophydiales</taxon>
        <taxon>Rhizophydiales incertae sedis</taxon>
        <taxon>Batrachochytrium</taxon>
    </lineage>
</organism>
<feature type="compositionally biased region" description="Basic and acidic residues" evidence="5">
    <location>
        <begin position="492"/>
        <end position="507"/>
    </location>
</feature>
<evidence type="ECO:0000256" key="2">
    <source>
        <dbReference type="ARBA" id="ARBA00022771"/>
    </source>
</evidence>
<gene>
    <name evidence="8" type="ORF">BASA50_002913</name>
</gene>
<evidence type="ECO:0000256" key="3">
    <source>
        <dbReference type="ARBA" id="ARBA00022833"/>
    </source>
</evidence>
<dbReference type="InterPro" id="IPR017907">
    <property type="entry name" value="Znf_RING_CS"/>
</dbReference>
<dbReference type="PROSITE" id="PS00518">
    <property type="entry name" value="ZF_RING_1"/>
    <property type="match status" value="1"/>
</dbReference>
<feature type="region of interest" description="Disordered" evidence="5">
    <location>
        <begin position="582"/>
        <end position="607"/>
    </location>
</feature>
<dbReference type="EMBL" id="JAFCIX010000063">
    <property type="protein sequence ID" value="KAH6599571.1"/>
    <property type="molecule type" value="Genomic_DNA"/>
</dbReference>
<keyword evidence="2 4" id="KW-0863">Zinc-finger</keyword>
<evidence type="ECO:0000256" key="4">
    <source>
        <dbReference type="PROSITE-ProRule" id="PRU00094"/>
    </source>
</evidence>
<feature type="compositionally biased region" description="Polar residues" evidence="5">
    <location>
        <begin position="175"/>
        <end position="187"/>
    </location>
</feature>
<evidence type="ECO:0000313" key="9">
    <source>
        <dbReference type="Proteomes" id="UP001648503"/>
    </source>
</evidence>
<name>A0ABQ8FJX1_9FUNG</name>
<dbReference type="PROSITE" id="PS50089">
    <property type="entry name" value="ZF_RING_2"/>
    <property type="match status" value="1"/>
</dbReference>
<dbReference type="InterPro" id="IPR001841">
    <property type="entry name" value="Znf_RING"/>
</dbReference>
<evidence type="ECO:0000313" key="8">
    <source>
        <dbReference type="EMBL" id="KAH6599571.1"/>
    </source>
</evidence>
<keyword evidence="3" id="KW-0862">Zinc</keyword>
<dbReference type="InterPro" id="IPR000679">
    <property type="entry name" value="Znf_GATA"/>
</dbReference>
<dbReference type="SUPFAM" id="SSF57716">
    <property type="entry name" value="Glucocorticoid receptor-like (DNA-binding domain)"/>
    <property type="match status" value="1"/>
</dbReference>
<keyword evidence="9" id="KW-1185">Reference proteome</keyword>
<sequence length="701" mass="76937">MLTSASLRVLPALHPPTPLCDYSDPLTSTHHINHNSDTHSHDYHLGQSFCRSFYDTHYNYGSSSYNTTHALLPNTSTPSGIRNAVTKLRSTGLIKTRLTGSLAYRGWHTASTGQPLPLPEQQKRMASRHCNGCGTTYSKFWRSDKQQQDGWLCNNCGMNQRRGRGISRVGSSSSLDLSYTSAQSTPLSAKPRQQAPSSIDTSFVTRSNSDSNSASINTAMTSTERTRMMDINQLCCSPDKESPTIPQGKGGMGQTLQKHFSYPVFEAYSPNNGFCASHSTTTINNDLFSSRGSIESLLNATDDSLCDLKLPMSPPALLTLTTSIDTTMSSTSPIKSAPCTPGMPSMAVSTPMTDVHTLSPTDPECTILETTAATSLATQAITPPNPTIAPRRPPTFSVVDPSKRKCGNCGTAKSAGKWRRDREILDSYLCNKCGMNQRRAQLRSEQQSQLLLHNQKVRGQRQDSTPQLLLQQQQPPLLPTSPPAAYCQQEQKQQEQEKEQKQQEQEQKQQQQQEQQEQEQQQQQQRAQSSQQPSPLQTTQLPQLPPIASLLCASPVTPAVPALPNMLVFGRSSSMSSICEDVMTPRQTRSASRPKRSAPSPCSAEPSIASSCKKRRTSLAACHICRECLPSMEVSTCKHRLCGECIPLYIRRSLKCESIYCPACVAGSPLYCDQDTTRPASTPHCATMVPVLKLGQFLDSL</sequence>
<evidence type="ECO:0000259" key="7">
    <source>
        <dbReference type="PROSITE" id="PS50114"/>
    </source>
</evidence>
<accession>A0ABQ8FJX1</accession>